<comment type="similarity">
    <text evidence="1 2">Belongs to the RNase T2 family.</text>
</comment>
<evidence type="ECO:0000256" key="1">
    <source>
        <dbReference type="ARBA" id="ARBA00007469"/>
    </source>
</evidence>
<evidence type="ECO:0000313" key="3">
    <source>
        <dbReference type="EMBL" id="SDT24511.1"/>
    </source>
</evidence>
<organism evidence="3 4">
    <name type="scientific">Pseudomonas asplenii</name>
    <dbReference type="NCBI Taxonomy" id="53407"/>
    <lineage>
        <taxon>Bacteria</taxon>
        <taxon>Pseudomonadati</taxon>
        <taxon>Pseudomonadota</taxon>
        <taxon>Gammaproteobacteria</taxon>
        <taxon>Pseudomonadales</taxon>
        <taxon>Pseudomonadaceae</taxon>
        <taxon>Pseudomonas</taxon>
    </lineage>
</organism>
<dbReference type="EMBL" id="LT629777">
    <property type="protein sequence ID" value="SDT24511.1"/>
    <property type="molecule type" value="Genomic_DNA"/>
</dbReference>
<dbReference type="InterPro" id="IPR001568">
    <property type="entry name" value="RNase_T2-like"/>
</dbReference>
<gene>
    <name evidence="3" type="ORF">SAMN05216598_4611</name>
</gene>
<reference evidence="4" key="1">
    <citation type="submission" date="2016-10" db="EMBL/GenBank/DDBJ databases">
        <authorList>
            <person name="Varghese N."/>
            <person name="Submissions S."/>
        </authorList>
    </citation>
    <scope>NUCLEOTIDE SEQUENCE [LARGE SCALE GENOMIC DNA]</scope>
    <source>
        <strain evidence="4">ATCC 23835</strain>
    </source>
</reference>
<dbReference type="CDD" id="cd01062">
    <property type="entry name" value="RNase_T2_prok"/>
    <property type="match status" value="1"/>
</dbReference>
<dbReference type="Proteomes" id="UP000199524">
    <property type="component" value="Chromosome I"/>
</dbReference>
<dbReference type="Gene3D" id="3.90.730.10">
    <property type="entry name" value="Ribonuclease T2-like"/>
    <property type="match status" value="1"/>
</dbReference>
<dbReference type="Pfam" id="PF00445">
    <property type="entry name" value="Ribonuclease_T2"/>
    <property type="match status" value="1"/>
</dbReference>
<dbReference type="InterPro" id="IPR018188">
    <property type="entry name" value="RNase_T2_His_AS_1"/>
</dbReference>
<protein>
    <submittedName>
        <fullName evidence="3">Ribonuclease T2</fullName>
    </submittedName>
</protein>
<dbReference type="PANTHER" id="PTHR11240:SF22">
    <property type="entry name" value="RIBONUCLEASE T2"/>
    <property type="match status" value="1"/>
</dbReference>
<proteinExistence type="inferred from homology"/>
<evidence type="ECO:0000256" key="2">
    <source>
        <dbReference type="RuleBase" id="RU004328"/>
    </source>
</evidence>
<dbReference type="SUPFAM" id="SSF55895">
    <property type="entry name" value="Ribonuclease Rh-like"/>
    <property type="match status" value="1"/>
</dbReference>
<dbReference type="PROSITE" id="PS00531">
    <property type="entry name" value="RNASE_T2_2"/>
    <property type="match status" value="1"/>
</dbReference>
<name>A0A1H1YSV2_9PSED</name>
<dbReference type="InterPro" id="IPR033130">
    <property type="entry name" value="RNase_T2_His_AS_2"/>
</dbReference>
<dbReference type="PROSITE" id="PS00530">
    <property type="entry name" value="RNASE_T2_1"/>
    <property type="match status" value="1"/>
</dbReference>
<dbReference type="InterPro" id="IPR036430">
    <property type="entry name" value="RNase_T2-like_sf"/>
</dbReference>
<dbReference type="PANTHER" id="PTHR11240">
    <property type="entry name" value="RIBONUCLEASE T2"/>
    <property type="match status" value="1"/>
</dbReference>
<dbReference type="InterPro" id="IPR039378">
    <property type="entry name" value="RNase_T2_prok"/>
</dbReference>
<dbReference type="GO" id="GO:0006401">
    <property type="term" value="P:RNA catabolic process"/>
    <property type="evidence" value="ECO:0007669"/>
    <property type="project" value="UniProtKB-ARBA"/>
</dbReference>
<evidence type="ECO:0000313" key="4">
    <source>
        <dbReference type="Proteomes" id="UP000199524"/>
    </source>
</evidence>
<accession>A0A1H1YSV2</accession>
<dbReference type="GO" id="GO:0003723">
    <property type="term" value="F:RNA binding"/>
    <property type="evidence" value="ECO:0007669"/>
    <property type="project" value="InterPro"/>
</dbReference>
<sequence>MQSLIIGDWISDPNKEQGVKMKWIAGVLAVLMLSMGGAQADQPSSSGKSKQKGQAGEFDYYLLSLSWSPTFCLTHAGNEQCKGKGYGFVLHGLWPQYAKGGWPQFCAPLTPLSSAQRQQGRTLFPTAKLLEHEWNKHGTCSGLGADNYLNTTDQALGKLQIPEALQPSTSVREFSAEEIAQLFQQSNPGLPADGIAVGCSGPQLSEVRVCMGKDLGFESCGKGVKNQCRDGKVRLPPIR</sequence>
<dbReference type="GO" id="GO:0033897">
    <property type="term" value="F:ribonuclease T2 activity"/>
    <property type="evidence" value="ECO:0007669"/>
    <property type="project" value="InterPro"/>
</dbReference>
<dbReference type="AlphaFoldDB" id="A0A1H1YSV2"/>
<keyword evidence="4" id="KW-1185">Reference proteome</keyword>